<evidence type="ECO:0000256" key="1">
    <source>
        <dbReference type="ARBA" id="ARBA00022884"/>
    </source>
</evidence>
<organism evidence="5 6">
    <name type="scientific">Tegillarca granosa</name>
    <name type="common">Malaysian cockle</name>
    <name type="synonym">Anadara granosa</name>
    <dbReference type="NCBI Taxonomy" id="220873"/>
    <lineage>
        <taxon>Eukaryota</taxon>
        <taxon>Metazoa</taxon>
        <taxon>Spiralia</taxon>
        <taxon>Lophotrochozoa</taxon>
        <taxon>Mollusca</taxon>
        <taxon>Bivalvia</taxon>
        <taxon>Autobranchia</taxon>
        <taxon>Pteriomorphia</taxon>
        <taxon>Arcoida</taxon>
        <taxon>Arcoidea</taxon>
        <taxon>Arcidae</taxon>
        <taxon>Tegillarca</taxon>
    </lineage>
</organism>
<dbReference type="InterPro" id="IPR012677">
    <property type="entry name" value="Nucleotide-bd_a/b_plait_sf"/>
</dbReference>
<name>A0ABQ9EQ86_TEGGR</name>
<dbReference type="InterPro" id="IPR035979">
    <property type="entry name" value="RBD_domain_sf"/>
</dbReference>
<evidence type="ECO:0000313" key="6">
    <source>
        <dbReference type="Proteomes" id="UP001217089"/>
    </source>
</evidence>
<dbReference type="PANTHER" id="PTHR23236">
    <property type="entry name" value="EUKARYOTIC TRANSLATION INITIATION FACTOR 4B/4H"/>
    <property type="match status" value="1"/>
</dbReference>
<feature type="region of interest" description="Disordered" evidence="3">
    <location>
        <begin position="68"/>
        <end position="104"/>
    </location>
</feature>
<dbReference type="Proteomes" id="UP001217089">
    <property type="component" value="Unassembled WGS sequence"/>
</dbReference>
<dbReference type="PROSITE" id="PS50102">
    <property type="entry name" value="RRM"/>
    <property type="match status" value="1"/>
</dbReference>
<feature type="compositionally biased region" description="Basic residues" evidence="3">
    <location>
        <begin position="84"/>
        <end position="104"/>
    </location>
</feature>
<keyword evidence="1 2" id="KW-0694">RNA-binding</keyword>
<evidence type="ECO:0000313" key="5">
    <source>
        <dbReference type="EMBL" id="KAJ8307384.1"/>
    </source>
</evidence>
<dbReference type="EMBL" id="JARBDR010000793">
    <property type="protein sequence ID" value="KAJ8307384.1"/>
    <property type="molecule type" value="Genomic_DNA"/>
</dbReference>
<keyword evidence="6" id="KW-1185">Reference proteome</keyword>
<evidence type="ECO:0000259" key="4">
    <source>
        <dbReference type="PROSITE" id="PS50102"/>
    </source>
</evidence>
<feature type="region of interest" description="Disordered" evidence="3">
    <location>
        <begin position="1"/>
        <end position="24"/>
    </location>
</feature>
<evidence type="ECO:0000256" key="3">
    <source>
        <dbReference type="SAM" id="MobiDB-lite"/>
    </source>
</evidence>
<gene>
    <name evidence="5" type="ORF">KUTeg_015468</name>
</gene>
<dbReference type="PANTHER" id="PTHR23236:SF51">
    <property type="entry name" value="NUCLEOLAR PROTEIN 6"/>
    <property type="match status" value="1"/>
</dbReference>
<protein>
    <recommendedName>
        <fullName evidence="4">RRM domain-containing protein</fullName>
    </recommendedName>
</protein>
<dbReference type="InterPro" id="IPR000504">
    <property type="entry name" value="RRM_dom"/>
</dbReference>
<comment type="caution">
    <text evidence="5">The sequence shown here is derived from an EMBL/GenBank/DDBJ whole genome shotgun (WGS) entry which is preliminary data.</text>
</comment>
<feature type="domain" description="RRM" evidence="4">
    <location>
        <begin position="1"/>
        <end position="74"/>
    </location>
</feature>
<dbReference type="Pfam" id="PF00076">
    <property type="entry name" value="RRM_1"/>
    <property type="match status" value="1"/>
</dbReference>
<feature type="compositionally biased region" description="Basic residues" evidence="3">
    <location>
        <begin position="1"/>
        <end position="11"/>
    </location>
</feature>
<sequence>MSRKERRKKWMQQRQKGTREGGVKTIRIPKEKGTDKSRGFAYIEFKDRISHGIALRLHHTTMNGKKINVEFTSPGSGKSEKRKEKLKQKNNALVKHKIPYRSSS</sequence>
<dbReference type="Gene3D" id="3.30.70.330">
    <property type="match status" value="1"/>
</dbReference>
<proteinExistence type="predicted"/>
<dbReference type="SUPFAM" id="SSF54928">
    <property type="entry name" value="RNA-binding domain, RBD"/>
    <property type="match status" value="1"/>
</dbReference>
<reference evidence="5 6" key="1">
    <citation type="submission" date="2022-12" db="EMBL/GenBank/DDBJ databases">
        <title>Chromosome-level genome of Tegillarca granosa.</title>
        <authorList>
            <person name="Kim J."/>
        </authorList>
    </citation>
    <scope>NUCLEOTIDE SEQUENCE [LARGE SCALE GENOMIC DNA]</scope>
    <source>
        <strain evidence="5">Teg-2019</strain>
        <tissue evidence="5">Adductor muscle</tissue>
    </source>
</reference>
<accession>A0ABQ9EQ86</accession>
<evidence type="ECO:0000256" key="2">
    <source>
        <dbReference type="PROSITE-ProRule" id="PRU00176"/>
    </source>
</evidence>